<dbReference type="PANTHER" id="PTHR43133:SF8">
    <property type="entry name" value="RNA POLYMERASE SIGMA FACTOR HI_1459-RELATED"/>
    <property type="match status" value="1"/>
</dbReference>
<dbReference type="EMBL" id="CP002040">
    <property type="protein sequence ID" value="ADH69998.1"/>
    <property type="molecule type" value="Genomic_DNA"/>
</dbReference>
<proteinExistence type="inferred from homology"/>
<feature type="region of interest" description="Disordered" evidence="6">
    <location>
        <begin position="304"/>
        <end position="389"/>
    </location>
</feature>
<feature type="compositionally biased region" description="Basic and acidic residues" evidence="6">
    <location>
        <begin position="346"/>
        <end position="358"/>
    </location>
</feature>
<sequence length="943" mass="97706">MNDVPDDHTETLVGDGELIQWVRDGDTGAYATLYERHAAAARGLARQLLRGEAEVEDAAAEAFTRVLSVIQRGGGPQDSFRPYLLTAVRNAAYDRGRGERRQVVTDDMESLVPGQPFVDPALEGLERSLIARAFLSLPERWQSVLWHTEIEGAKPAEVADVLGMKPNGVAALAYRAREGLRQAYLQMHLAGGNAAEACRPTLGLLGAHVREGLSRRDTAKVDRHMDGCADCRAVYAELTDVNVGLRGVVLPLVAGAGAAGYLSATPAGGAWWGRMSRRQQQAAAGGTAAAGVAVAVALALTSAPEPLPEQQPPPAAAPWEQPPAPTAPDEPEPAPDAPRPSPPASDRPRPDADERPEPAEPVPAVPPADVPEEEVAQEPGPRFAAGIDPVGSLLPGSEGIMVLDVRNIGGGAAEEVVAQLTLPPGVEMVSSGGAGNALPRAVGHGDWSCSAGSGGGRCAHPGMAAGEDGTQFIDVRVAPDAEVGVPATVSVSAAGVTAEATGERGVSAEGVTARYATAGRVRAESVGNALMTCVEPEPRGRWPWPWWDWPYAPDVPDPRPQGPGTEPGTESSPAPGAPAPPRPEPPEAEATMEEDAVPGREEGEGAPDGTVGAPDNNVPTETARGPFSEGVARHGGHGPATVAHHAPGSHGASEAQNAPRAQDGPGFHGAPEAQDGPCARARLRQGPRLDNDHWTMVPLDADDDPSTTSSSSATWELPEGGGVRWAGLYFSGTGTPDAPSVRVRGPGMTDYRTVEATSNRVAELPGYPAYQAFAEVTDLVRAQGGGQWWVGDAPVSEGRGHYAGWSLVVVLEDPRVGTRNQVMVLDDTRVSFHGGGGGPFAVSGLLPAAVPARIDVVAWEGDPDLGGDRVTVDGAAAEPVGGYGRTDNAFTGSARGAVGDPLAFGTDVVRFDSVLGRETDIRILTEQDAVMVGAVVLTAPMRS</sequence>
<feature type="domain" description="RNA polymerase sigma-70 region 2" evidence="7">
    <location>
        <begin position="33"/>
        <end position="101"/>
    </location>
</feature>
<dbReference type="InterPro" id="IPR036388">
    <property type="entry name" value="WH-like_DNA-bd_sf"/>
</dbReference>
<keyword evidence="10" id="KW-1185">Reference proteome</keyword>
<dbReference type="Gene3D" id="1.10.10.10">
    <property type="entry name" value="Winged helix-like DNA-binding domain superfamily/Winged helix DNA-binding domain"/>
    <property type="match status" value="1"/>
</dbReference>
<evidence type="ECO:0000259" key="7">
    <source>
        <dbReference type="Pfam" id="PF04542"/>
    </source>
</evidence>
<accession>D7AZ18</accession>
<dbReference type="Pfam" id="PF04542">
    <property type="entry name" value="Sigma70_r2"/>
    <property type="match status" value="1"/>
</dbReference>
<keyword evidence="4" id="KW-0238">DNA-binding</keyword>
<dbReference type="SUPFAM" id="SSF88659">
    <property type="entry name" value="Sigma3 and sigma4 domains of RNA polymerase sigma factors"/>
    <property type="match status" value="1"/>
</dbReference>
<dbReference type="GO" id="GO:0003677">
    <property type="term" value="F:DNA binding"/>
    <property type="evidence" value="ECO:0007669"/>
    <property type="project" value="UniProtKB-KW"/>
</dbReference>
<feature type="domain" description="Putative zinc-finger" evidence="8">
    <location>
        <begin position="198"/>
        <end position="232"/>
    </location>
</feature>
<dbReference type="SUPFAM" id="SSF88946">
    <property type="entry name" value="Sigma2 domain of RNA polymerase sigma factors"/>
    <property type="match status" value="1"/>
</dbReference>
<dbReference type="InterPro" id="IPR041916">
    <property type="entry name" value="Anti_sigma_zinc_sf"/>
</dbReference>
<dbReference type="Gene3D" id="1.10.1740.10">
    <property type="match status" value="1"/>
</dbReference>
<feature type="compositionally biased region" description="Pro residues" evidence="6">
    <location>
        <begin position="305"/>
        <end position="345"/>
    </location>
</feature>
<evidence type="ECO:0000256" key="1">
    <source>
        <dbReference type="ARBA" id="ARBA00010641"/>
    </source>
</evidence>
<dbReference type="InterPro" id="IPR013325">
    <property type="entry name" value="RNA_pol_sigma_r2"/>
</dbReference>
<dbReference type="GO" id="GO:0016987">
    <property type="term" value="F:sigma factor activity"/>
    <property type="evidence" value="ECO:0007669"/>
    <property type="project" value="UniProtKB-KW"/>
</dbReference>
<comment type="similarity">
    <text evidence="1">Belongs to the sigma-70 factor family. ECF subfamily.</text>
</comment>
<evidence type="ECO:0000256" key="3">
    <source>
        <dbReference type="ARBA" id="ARBA00023082"/>
    </source>
</evidence>
<evidence type="ECO:0000259" key="8">
    <source>
        <dbReference type="Pfam" id="PF13490"/>
    </source>
</evidence>
<dbReference type="Gene3D" id="1.10.10.1320">
    <property type="entry name" value="Anti-sigma factor, zinc-finger domain"/>
    <property type="match status" value="1"/>
</dbReference>
<dbReference type="Proteomes" id="UP000002219">
    <property type="component" value="Chromosome 1"/>
</dbReference>
<dbReference type="GO" id="GO:0006352">
    <property type="term" value="P:DNA-templated transcription initiation"/>
    <property type="evidence" value="ECO:0007669"/>
    <property type="project" value="InterPro"/>
</dbReference>
<keyword evidence="5" id="KW-0804">Transcription</keyword>
<evidence type="ECO:0000313" key="10">
    <source>
        <dbReference type="Proteomes" id="UP000002219"/>
    </source>
</evidence>
<evidence type="ECO:0000313" key="9">
    <source>
        <dbReference type="EMBL" id="ADH69998.1"/>
    </source>
</evidence>
<dbReference type="InterPro" id="IPR007627">
    <property type="entry name" value="RNA_pol_sigma70_r2"/>
</dbReference>
<evidence type="ECO:0000256" key="4">
    <source>
        <dbReference type="ARBA" id="ARBA00023125"/>
    </source>
</evidence>
<dbReference type="RefSeq" id="WP_013155605.1">
    <property type="nucleotide sequence ID" value="NC_014210.1"/>
</dbReference>
<dbReference type="PANTHER" id="PTHR43133">
    <property type="entry name" value="RNA POLYMERASE ECF-TYPE SIGMA FACTO"/>
    <property type="match status" value="1"/>
</dbReference>
<dbReference type="HOGENOM" id="CLU_306068_0_0_11"/>
<evidence type="ECO:0000256" key="6">
    <source>
        <dbReference type="SAM" id="MobiDB-lite"/>
    </source>
</evidence>
<dbReference type="InterPro" id="IPR039425">
    <property type="entry name" value="RNA_pol_sigma-70-like"/>
</dbReference>
<dbReference type="STRING" id="446468.Ndas_4612"/>
<protein>
    <submittedName>
        <fullName evidence="9">RNA polymerase, sigma-24 subunit, ECF subfamily</fullName>
    </submittedName>
</protein>
<evidence type="ECO:0000256" key="5">
    <source>
        <dbReference type="ARBA" id="ARBA00023163"/>
    </source>
</evidence>
<dbReference type="AlphaFoldDB" id="D7AZ18"/>
<gene>
    <name evidence="9" type="ordered locus">Ndas_4612</name>
</gene>
<dbReference type="InterPro" id="IPR027383">
    <property type="entry name" value="Znf_put"/>
</dbReference>
<feature type="compositionally biased region" description="Pro residues" evidence="6">
    <location>
        <begin position="359"/>
        <end position="369"/>
    </location>
</feature>
<dbReference type="KEGG" id="nda:Ndas_4612"/>
<dbReference type="eggNOG" id="COG1595">
    <property type="taxonomic scope" value="Bacteria"/>
</dbReference>
<feature type="compositionally biased region" description="Acidic residues" evidence="6">
    <location>
        <begin position="586"/>
        <end position="596"/>
    </location>
</feature>
<dbReference type="GeneID" id="91487151"/>
<dbReference type="Pfam" id="PF13490">
    <property type="entry name" value="zf-HC2"/>
    <property type="match status" value="1"/>
</dbReference>
<evidence type="ECO:0000256" key="2">
    <source>
        <dbReference type="ARBA" id="ARBA00023015"/>
    </source>
</evidence>
<reference evidence="9 10" key="1">
    <citation type="journal article" date="2010" name="Stand. Genomic Sci.">
        <title>Complete genome sequence of Nocardiopsis dassonvillei type strain (IMRU 509).</title>
        <authorList>
            <person name="Sun H."/>
            <person name="Lapidus A."/>
            <person name="Nolan M."/>
            <person name="Lucas S."/>
            <person name="Del Rio T.G."/>
            <person name="Tice H."/>
            <person name="Cheng J.F."/>
            <person name="Tapia R."/>
            <person name="Han C."/>
            <person name="Goodwin L."/>
            <person name="Pitluck S."/>
            <person name="Pagani I."/>
            <person name="Ivanova N."/>
            <person name="Mavromatis K."/>
            <person name="Mikhailova N."/>
            <person name="Pati A."/>
            <person name="Chen A."/>
            <person name="Palaniappan K."/>
            <person name="Land M."/>
            <person name="Hauser L."/>
            <person name="Chang Y.J."/>
            <person name="Jeffries C.D."/>
            <person name="Djao O.D."/>
            <person name="Rohde M."/>
            <person name="Sikorski J."/>
            <person name="Goker M."/>
            <person name="Woyke T."/>
            <person name="Bristow J."/>
            <person name="Eisen J.A."/>
            <person name="Markowitz V."/>
            <person name="Hugenholtz P."/>
            <person name="Kyrpides N.C."/>
            <person name="Klenk H.P."/>
        </authorList>
    </citation>
    <scope>NUCLEOTIDE SEQUENCE [LARGE SCALE GENOMIC DNA]</scope>
    <source>
        <strain evidence="10">ATCC 23218 / DSM 43111 / CIP 107115 / JCM 7437 / KCTC 9190 / NBRC 14626 / NCTC 10488 / NRRL B-5397 / IMRU 509</strain>
    </source>
</reference>
<organism evidence="9 10">
    <name type="scientific">Nocardiopsis dassonvillei (strain ATCC 23218 / DSM 43111 / CIP 107115 / JCM 7437 / KCTC 9190 / NBRC 14626 / NCTC 10488 / NRRL B-5397 / IMRU 509)</name>
    <name type="common">Actinomadura dassonvillei</name>
    <dbReference type="NCBI Taxonomy" id="446468"/>
    <lineage>
        <taxon>Bacteria</taxon>
        <taxon>Bacillati</taxon>
        <taxon>Actinomycetota</taxon>
        <taxon>Actinomycetes</taxon>
        <taxon>Streptosporangiales</taxon>
        <taxon>Nocardiopsidaceae</taxon>
        <taxon>Nocardiopsis</taxon>
    </lineage>
</organism>
<dbReference type="NCBIfam" id="TIGR02937">
    <property type="entry name" value="sigma70-ECF"/>
    <property type="match status" value="1"/>
</dbReference>
<keyword evidence="2" id="KW-0805">Transcription regulation</keyword>
<keyword evidence="3" id="KW-0731">Sigma factor</keyword>
<feature type="region of interest" description="Disordered" evidence="6">
    <location>
        <begin position="553"/>
        <end position="717"/>
    </location>
</feature>
<dbReference type="InterPro" id="IPR014284">
    <property type="entry name" value="RNA_pol_sigma-70_dom"/>
</dbReference>
<dbReference type="InterPro" id="IPR013324">
    <property type="entry name" value="RNA_pol_sigma_r3/r4-like"/>
</dbReference>
<name>D7AZ18_NOCDD</name>